<keyword evidence="2" id="KW-0732">Signal</keyword>
<feature type="region of interest" description="Disordered" evidence="1">
    <location>
        <begin position="78"/>
        <end position="100"/>
    </location>
</feature>
<feature type="compositionally biased region" description="Basic and acidic residues" evidence="1">
    <location>
        <begin position="44"/>
        <end position="53"/>
    </location>
</feature>
<organism evidence="3 4">
    <name type="scientific">Nephila pilipes</name>
    <name type="common">Giant wood spider</name>
    <name type="synonym">Nephila maculata</name>
    <dbReference type="NCBI Taxonomy" id="299642"/>
    <lineage>
        <taxon>Eukaryota</taxon>
        <taxon>Metazoa</taxon>
        <taxon>Ecdysozoa</taxon>
        <taxon>Arthropoda</taxon>
        <taxon>Chelicerata</taxon>
        <taxon>Arachnida</taxon>
        <taxon>Araneae</taxon>
        <taxon>Araneomorphae</taxon>
        <taxon>Entelegynae</taxon>
        <taxon>Araneoidea</taxon>
        <taxon>Nephilidae</taxon>
        <taxon>Nephila</taxon>
    </lineage>
</organism>
<comment type="caution">
    <text evidence="3">The sequence shown here is derived from an EMBL/GenBank/DDBJ whole genome shotgun (WGS) entry which is preliminary data.</text>
</comment>
<evidence type="ECO:0000256" key="2">
    <source>
        <dbReference type="SAM" id="SignalP"/>
    </source>
</evidence>
<keyword evidence="4" id="KW-1185">Reference proteome</keyword>
<feature type="signal peptide" evidence="2">
    <location>
        <begin position="1"/>
        <end position="26"/>
    </location>
</feature>
<dbReference type="EMBL" id="BMAW01019133">
    <property type="protein sequence ID" value="GFT61806.1"/>
    <property type="molecule type" value="Genomic_DNA"/>
</dbReference>
<evidence type="ECO:0000313" key="4">
    <source>
        <dbReference type="Proteomes" id="UP000887013"/>
    </source>
</evidence>
<feature type="compositionally biased region" description="Polar residues" evidence="1">
    <location>
        <begin position="54"/>
        <end position="64"/>
    </location>
</feature>
<reference evidence="3" key="1">
    <citation type="submission" date="2020-08" db="EMBL/GenBank/DDBJ databases">
        <title>Multicomponent nature underlies the extraordinary mechanical properties of spider dragline silk.</title>
        <authorList>
            <person name="Kono N."/>
            <person name="Nakamura H."/>
            <person name="Mori M."/>
            <person name="Yoshida Y."/>
            <person name="Ohtoshi R."/>
            <person name="Malay A.D."/>
            <person name="Moran D.A.P."/>
            <person name="Tomita M."/>
            <person name="Numata K."/>
            <person name="Arakawa K."/>
        </authorList>
    </citation>
    <scope>NUCLEOTIDE SEQUENCE</scope>
</reference>
<dbReference type="Proteomes" id="UP000887013">
    <property type="component" value="Unassembled WGS sequence"/>
</dbReference>
<evidence type="ECO:0000313" key="3">
    <source>
        <dbReference type="EMBL" id="GFT61806.1"/>
    </source>
</evidence>
<sequence>MLGAGFFLISAKVTFWLSCIQWRTCGEEEVKREGEERELFWRKKGKNESDHTRSSIPTSASEIQYRNAKNQNTDPYIFSRDVTHFPNPPYRQTPQKPPEK</sequence>
<protein>
    <submittedName>
        <fullName evidence="3">Uncharacterized protein</fullName>
    </submittedName>
</protein>
<feature type="chain" id="PRO_5036449646" evidence="2">
    <location>
        <begin position="27"/>
        <end position="100"/>
    </location>
</feature>
<dbReference type="AlphaFoldDB" id="A0A8X6PBE2"/>
<proteinExistence type="predicted"/>
<gene>
    <name evidence="3" type="ORF">NPIL_582971</name>
</gene>
<name>A0A8X6PBE2_NEPPI</name>
<evidence type="ECO:0000256" key="1">
    <source>
        <dbReference type="SAM" id="MobiDB-lite"/>
    </source>
</evidence>
<feature type="region of interest" description="Disordered" evidence="1">
    <location>
        <begin position="44"/>
        <end position="64"/>
    </location>
</feature>
<accession>A0A8X6PBE2</accession>